<accession>Q6D5U3</accession>
<organism evidence="1 2">
    <name type="scientific">Pectobacterium atrosepticum (strain SCRI 1043 / ATCC BAA-672)</name>
    <name type="common">Erwinia carotovora subsp. atroseptica</name>
    <dbReference type="NCBI Taxonomy" id="218491"/>
    <lineage>
        <taxon>Bacteria</taxon>
        <taxon>Pseudomonadati</taxon>
        <taxon>Pseudomonadota</taxon>
        <taxon>Gammaproteobacteria</taxon>
        <taxon>Enterobacterales</taxon>
        <taxon>Pectobacteriaceae</taxon>
        <taxon>Pectobacterium</taxon>
    </lineage>
</organism>
<dbReference type="InterPro" id="IPR014582">
    <property type="entry name" value="UCP033535_lipo"/>
</dbReference>
<dbReference type="OrthoDB" id="156515at2"/>
<sequence>MLFDERYRACWVGFCALLLSACTVVDLDEHGKPIIPADPAATPGYSTMTPENIATALWQPTLLPAAQQQALSWDDVKKTQAALEGSARKAVYARIQGTISGIDRESREGKLTLDVQGDAVTLQLGPIIKGNAIRDAAGFIRFDDFKNQVQFAQLARALNNKAIASLPALDVDVDVQGKPVNVLAALVLTKQGISDAVPMTLNLTGASSGGTQ</sequence>
<dbReference type="KEGG" id="eca:ECA1947"/>
<keyword evidence="2" id="KW-1185">Reference proteome</keyword>
<dbReference type="PIRSF" id="PIRSF033535">
    <property type="entry name" value="UCP033535_plp"/>
    <property type="match status" value="1"/>
</dbReference>
<reference evidence="1" key="1">
    <citation type="submission" date="2004-02" db="EMBL/GenBank/DDBJ databases">
        <title>The genome sequence of the enterobacterial phytopathogen Erwinia carotovora subsp. atroseptica SCRI1043 and functional genomic identification of novel virulence factors.</title>
        <authorList>
            <person name="Bell K.S."/>
            <person name="Sebaihia M."/>
            <person name="Pritchard L."/>
            <person name="Holden M."/>
            <person name="Hyman L.J."/>
            <person name="Holeva M.C."/>
            <person name="Thomson N.R."/>
            <person name="Bentley S.D."/>
            <person name="Churcher C."/>
            <person name="Mungall K."/>
            <person name="Atkin R."/>
            <person name="Bason N."/>
            <person name="Brooks K."/>
            <person name="Chillingworth T."/>
            <person name="Clark K."/>
            <person name="Doggett J."/>
            <person name="Fraser A."/>
            <person name="Hance Z."/>
            <person name="Hauser H."/>
            <person name="Jagels K."/>
            <person name="Moule S."/>
            <person name="Norbertczak H."/>
            <person name="Ormond D."/>
            <person name="Price C."/>
            <person name="Quail M.A."/>
            <person name="Sanders M."/>
            <person name="Walker D."/>
            <person name="Whitehead S."/>
            <person name="Salmond G.P.C."/>
            <person name="Birch P.R.J."/>
            <person name="Barrell B.G."/>
            <person name="Parkhill J."/>
            <person name="Toth I.K."/>
        </authorList>
    </citation>
    <scope>NUCLEOTIDE SEQUENCE</scope>
    <source>
        <strain evidence="1">SCRI1043</strain>
    </source>
</reference>
<dbReference type="PATRIC" id="fig|218491.5.peg.1980"/>
<evidence type="ECO:0000313" key="1">
    <source>
        <dbReference type="EMBL" id="CAG74849.1"/>
    </source>
</evidence>
<dbReference type="STRING" id="218491.ECA1947"/>
<dbReference type="SUPFAM" id="SSF141318">
    <property type="entry name" value="TM0957-like"/>
    <property type="match status" value="1"/>
</dbReference>
<dbReference type="Proteomes" id="UP000007966">
    <property type="component" value="Chromosome"/>
</dbReference>
<dbReference type="AlphaFoldDB" id="Q6D5U3"/>
<dbReference type="EMBL" id="BX950851">
    <property type="protein sequence ID" value="CAG74849.1"/>
    <property type="molecule type" value="Genomic_DNA"/>
</dbReference>
<gene>
    <name evidence="1" type="ordered locus">ECA1947</name>
</gene>
<name>Q6D5U3_PECAS</name>
<proteinExistence type="predicted"/>
<evidence type="ECO:0000313" key="2">
    <source>
        <dbReference type="Proteomes" id="UP000007966"/>
    </source>
</evidence>
<dbReference type="RefSeq" id="WP_011093511.1">
    <property type="nucleotide sequence ID" value="NC_004547.2"/>
</dbReference>
<protein>
    <submittedName>
        <fullName evidence="1">Lipoprotein</fullName>
    </submittedName>
</protein>
<dbReference type="PROSITE" id="PS51257">
    <property type="entry name" value="PROKAR_LIPOPROTEIN"/>
    <property type="match status" value="1"/>
</dbReference>
<keyword evidence="1" id="KW-0449">Lipoprotein</keyword>
<dbReference type="GeneID" id="57209350"/>
<dbReference type="HOGENOM" id="CLU_076022_1_0_6"/>
<dbReference type="eggNOG" id="COG5618">
    <property type="taxonomic scope" value="Bacteria"/>
</dbReference>
<dbReference type="Pfam" id="PF10054">
    <property type="entry name" value="DUF2291"/>
    <property type="match status" value="1"/>
</dbReference>
<dbReference type="InterPro" id="IPR036215">
    <property type="entry name" value="TM0957-like_sf"/>
</dbReference>